<protein>
    <submittedName>
        <fullName evidence="3">Universal stress protein</fullName>
    </submittedName>
</protein>
<dbReference type="PANTHER" id="PTHR46268">
    <property type="entry name" value="STRESS RESPONSE PROTEIN NHAX"/>
    <property type="match status" value="1"/>
</dbReference>
<name>A0ABP6UT90_9ACTN</name>
<proteinExistence type="inferred from homology"/>
<feature type="domain" description="UspA" evidence="2">
    <location>
        <begin position="7"/>
        <end position="141"/>
    </location>
</feature>
<dbReference type="Pfam" id="PF00582">
    <property type="entry name" value="Usp"/>
    <property type="match status" value="2"/>
</dbReference>
<dbReference type="EMBL" id="BAABBB010000003">
    <property type="protein sequence ID" value="GAA3518116.1"/>
    <property type="molecule type" value="Genomic_DNA"/>
</dbReference>
<keyword evidence="4" id="KW-1185">Reference proteome</keyword>
<evidence type="ECO:0000313" key="3">
    <source>
        <dbReference type="EMBL" id="GAA3518116.1"/>
    </source>
</evidence>
<reference evidence="4" key="1">
    <citation type="journal article" date="2019" name="Int. J. Syst. Evol. Microbiol.">
        <title>The Global Catalogue of Microorganisms (GCM) 10K type strain sequencing project: providing services to taxonomists for standard genome sequencing and annotation.</title>
        <authorList>
            <consortium name="The Broad Institute Genomics Platform"/>
            <consortium name="The Broad Institute Genome Sequencing Center for Infectious Disease"/>
            <person name="Wu L."/>
            <person name="Ma J."/>
        </authorList>
    </citation>
    <scope>NUCLEOTIDE SEQUENCE [LARGE SCALE GENOMIC DNA]</scope>
    <source>
        <strain evidence="4">JCM 17460</strain>
    </source>
</reference>
<feature type="domain" description="UspA" evidence="2">
    <location>
        <begin position="152"/>
        <end position="288"/>
    </location>
</feature>
<dbReference type="Proteomes" id="UP001500301">
    <property type="component" value="Unassembled WGS sequence"/>
</dbReference>
<evidence type="ECO:0000313" key="4">
    <source>
        <dbReference type="Proteomes" id="UP001500301"/>
    </source>
</evidence>
<sequence length="309" mass="33241">MTTTQPRPVVVGHDGTEASSGALSFAIAEARRSGAPLRIVHAMVLHTSPFVDLPVLAEELDAERQQVEATLRSEAARSADGVEVEVVIRHGGPAAVLLDAAADARLVVLGREHRSGLQRFLGGATTEDVAAHTRAQVVVVPDGWRDDRPSRHRVVVALKGPEHSTELVGTAFRRAEQSGAVLRIVHAWVPDDRVEGRRPDGWTPQELLVDRAAATIDELVQPWRRAYPSVTVSVEVHVADPRADLLQETAAADLVVLLRADSPAVGPHLGRVLRPLLHTADCPVLVVPATDAELPPLDLELERAGTLLR</sequence>
<dbReference type="CDD" id="cd00293">
    <property type="entry name" value="USP-like"/>
    <property type="match status" value="1"/>
</dbReference>
<organism evidence="3 4">
    <name type="scientific">Nocardioides daeguensis</name>
    <dbReference type="NCBI Taxonomy" id="908359"/>
    <lineage>
        <taxon>Bacteria</taxon>
        <taxon>Bacillati</taxon>
        <taxon>Actinomycetota</taxon>
        <taxon>Actinomycetes</taxon>
        <taxon>Propionibacteriales</taxon>
        <taxon>Nocardioidaceae</taxon>
        <taxon>Nocardioides</taxon>
    </lineage>
</organism>
<dbReference type="InterPro" id="IPR006016">
    <property type="entry name" value="UspA"/>
</dbReference>
<gene>
    <name evidence="3" type="ORF">GCM10022263_02300</name>
</gene>
<evidence type="ECO:0000259" key="2">
    <source>
        <dbReference type="Pfam" id="PF00582"/>
    </source>
</evidence>
<dbReference type="PANTHER" id="PTHR46268:SF6">
    <property type="entry name" value="UNIVERSAL STRESS PROTEIN UP12"/>
    <property type="match status" value="1"/>
</dbReference>
<evidence type="ECO:0000256" key="1">
    <source>
        <dbReference type="ARBA" id="ARBA00008791"/>
    </source>
</evidence>
<comment type="caution">
    <text evidence="3">The sequence shown here is derived from an EMBL/GenBank/DDBJ whole genome shotgun (WGS) entry which is preliminary data.</text>
</comment>
<dbReference type="RefSeq" id="WP_218235082.1">
    <property type="nucleotide sequence ID" value="NZ_BAABBB010000003.1"/>
</dbReference>
<comment type="similarity">
    <text evidence="1">Belongs to the universal stress protein A family.</text>
</comment>
<accession>A0ABP6UT90</accession>